<protein>
    <submittedName>
        <fullName evidence="1">Uncharacterized protein</fullName>
    </submittedName>
</protein>
<comment type="caution">
    <text evidence="1">The sequence shown here is derived from an EMBL/GenBank/DDBJ whole genome shotgun (WGS) entry which is preliminary data.</text>
</comment>
<dbReference type="Proteomes" id="UP001592528">
    <property type="component" value="Unassembled WGS sequence"/>
</dbReference>
<name>A0ABV6UP74_9ACTN</name>
<reference evidence="1 2" key="1">
    <citation type="submission" date="2024-09" db="EMBL/GenBank/DDBJ databases">
        <authorList>
            <person name="Lee S.D."/>
        </authorList>
    </citation>
    <scope>NUCLEOTIDE SEQUENCE [LARGE SCALE GENOMIC DNA]</scope>
    <source>
        <strain evidence="1 2">N1-5</strain>
    </source>
</reference>
<dbReference type="EMBL" id="JBHEZZ010000009">
    <property type="protein sequence ID" value="MFC1403268.1"/>
    <property type="molecule type" value="Genomic_DNA"/>
</dbReference>
<accession>A0ABV6UP74</accession>
<keyword evidence="2" id="KW-1185">Reference proteome</keyword>
<evidence type="ECO:0000313" key="1">
    <source>
        <dbReference type="EMBL" id="MFC1403268.1"/>
    </source>
</evidence>
<dbReference type="RefSeq" id="WP_030254401.1">
    <property type="nucleotide sequence ID" value="NZ_JBHEZZ010000009.1"/>
</dbReference>
<evidence type="ECO:0000313" key="2">
    <source>
        <dbReference type="Proteomes" id="UP001592528"/>
    </source>
</evidence>
<gene>
    <name evidence="1" type="ORF">ACEZDJ_18415</name>
</gene>
<organism evidence="1 2">
    <name type="scientific">Streptacidiphilus cavernicola</name>
    <dbReference type="NCBI Taxonomy" id="3342716"/>
    <lineage>
        <taxon>Bacteria</taxon>
        <taxon>Bacillati</taxon>
        <taxon>Actinomycetota</taxon>
        <taxon>Actinomycetes</taxon>
        <taxon>Kitasatosporales</taxon>
        <taxon>Streptomycetaceae</taxon>
        <taxon>Streptacidiphilus</taxon>
    </lineage>
</organism>
<proteinExistence type="predicted"/>
<sequence length="81" mass="8803">MGLPADDGPDESECRSACANLACTHRNIDDRRAELRSWEAAAHDRRSPRPMRDRAGALAAELQSTITAHESTASDAGRKDL</sequence>